<dbReference type="SMART" id="SM00088">
    <property type="entry name" value="PINT"/>
    <property type="match status" value="1"/>
</dbReference>
<dbReference type="Pfam" id="PF22241">
    <property type="entry name" value="PSMD12-CSN4_N"/>
    <property type="match status" value="1"/>
</dbReference>
<evidence type="ECO:0000313" key="4">
    <source>
        <dbReference type="EMBL" id="KAK2716700.1"/>
    </source>
</evidence>
<dbReference type="Pfam" id="PF01399">
    <property type="entry name" value="PCI"/>
    <property type="match status" value="1"/>
</dbReference>
<dbReference type="InterPro" id="IPR040134">
    <property type="entry name" value="PSMD12/CSN4"/>
</dbReference>
<dbReference type="InterPro" id="IPR000717">
    <property type="entry name" value="PCI_dom"/>
</dbReference>
<dbReference type="PROSITE" id="PS50250">
    <property type="entry name" value="PCI"/>
    <property type="match status" value="1"/>
</dbReference>
<dbReference type="PANTHER" id="PTHR10855">
    <property type="entry name" value="26S PROTEASOME NON-ATPASE REGULATORY SUBUNIT 12/COP9 SIGNALOSOME COMPLEX SUBUNIT 4"/>
    <property type="match status" value="1"/>
</dbReference>
<dbReference type="InterPro" id="IPR036390">
    <property type="entry name" value="WH_DNA-bd_sf"/>
</dbReference>
<comment type="caution">
    <text evidence="4">The sequence shown here is derived from an EMBL/GenBank/DDBJ whole genome shotgun (WGS) entry which is preliminary data.</text>
</comment>
<protein>
    <recommendedName>
        <fullName evidence="3">PCI domain-containing protein</fullName>
    </recommendedName>
</protein>
<dbReference type="GO" id="GO:0008541">
    <property type="term" value="C:proteasome regulatory particle, lid subcomplex"/>
    <property type="evidence" value="ECO:0007669"/>
    <property type="project" value="TreeGrafter"/>
</dbReference>
<proteinExistence type="inferred from homology"/>
<dbReference type="InterPro" id="IPR036388">
    <property type="entry name" value="WH-like_DNA-bd_sf"/>
</dbReference>
<comment type="similarity">
    <text evidence="1">Belongs to the proteasome subunit p55 family.</text>
</comment>
<dbReference type="SUPFAM" id="SSF46785">
    <property type="entry name" value="Winged helix' DNA-binding domain"/>
    <property type="match status" value="1"/>
</dbReference>
<evidence type="ECO:0000256" key="1">
    <source>
        <dbReference type="ARBA" id="ARBA00006397"/>
    </source>
</evidence>
<dbReference type="Pfam" id="PF18098">
    <property type="entry name" value="RPN5_C"/>
    <property type="match status" value="1"/>
</dbReference>
<evidence type="ECO:0000256" key="2">
    <source>
        <dbReference type="ARBA" id="ARBA00022942"/>
    </source>
</evidence>
<dbReference type="Proteomes" id="UP001187531">
    <property type="component" value="Unassembled WGS sequence"/>
</dbReference>
<organism evidence="4 5">
    <name type="scientific">Artemia franciscana</name>
    <name type="common">Brine shrimp</name>
    <name type="synonym">Artemia sanfranciscana</name>
    <dbReference type="NCBI Taxonomy" id="6661"/>
    <lineage>
        <taxon>Eukaryota</taxon>
        <taxon>Metazoa</taxon>
        <taxon>Ecdysozoa</taxon>
        <taxon>Arthropoda</taxon>
        <taxon>Crustacea</taxon>
        <taxon>Branchiopoda</taxon>
        <taxon>Anostraca</taxon>
        <taxon>Artemiidae</taxon>
        <taxon>Artemia</taxon>
    </lineage>
</organism>
<dbReference type="GO" id="GO:0005634">
    <property type="term" value="C:nucleus"/>
    <property type="evidence" value="ECO:0007669"/>
    <property type="project" value="UniProtKB-ARBA"/>
</dbReference>
<dbReference type="InterPro" id="IPR040896">
    <property type="entry name" value="RPN5_C"/>
</dbReference>
<evidence type="ECO:0000259" key="3">
    <source>
        <dbReference type="PROSITE" id="PS50250"/>
    </source>
</evidence>
<dbReference type="AlphaFoldDB" id="A0AA88LCU0"/>
<dbReference type="Gene3D" id="1.10.10.10">
    <property type="entry name" value="Winged helix-like DNA-binding domain superfamily/Winged helix DNA-binding domain"/>
    <property type="match status" value="1"/>
</dbReference>
<feature type="domain" description="PCI" evidence="3">
    <location>
        <begin position="238"/>
        <end position="414"/>
    </location>
</feature>
<reference evidence="4" key="1">
    <citation type="submission" date="2023-07" db="EMBL/GenBank/DDBJ databases">
        <title>Chromosome-level genome assembly of Artemia franciscana.</title>
        <authorList>
            <person name="Jo E."/>
        </authorList>
    </citation>
    <scope>NUCLEOTIDE SEQUENCE</scope>
    <source>
        <tissue evidence="4">Whole body</tissue>
    </source>
</reference>
<keyword evidence="5" id="KW-1185">Reference proteome</keyword>
<evidence type="ECO:0000313" key="5">
    <source>
        <dbReference type="Proteomes" id="UP001187531"/>
    </source>
</evidence>
<dbReference type="EMBL" id="JAVRJZ010000011">
    <property type="protein sequence ID" value="KAK2716699.1"/>
    <property type="molecule type" value="Genomic_DNA"/>
</dbReference>
<dbReference type="InterPro" id="IPR054559">
    <property type="entry name" value="PSMD12-CSN4-like_N"/>
</dbReference>
<name>A0AA88LCU0_ARTSF</name>
<dbReference type="FunFam" id="1.10.10.10:FF:000070">
    <property type="entry name" value="26S proteasome non-ATPase regulatory subunit 12"/>
    <property type="match status" value="1"/>
</dbReference>
<dbReference type="GO" id="GO:0005737">
    <property type="term" value="C:cytoplasm"/>
    <property type="evidence" value="ECO:0007669"/>
    <property type="project" value="TreeGrafter"/>
</dbReference>
<dbReference type="PANTHER" id="PTHR10855:SF1">
    <property type="entry name" value="26S PROTEASOME NON-ATPASE REGULATORY SUBUNIT 12"/>
    <property type="match status" value="1"/>
</dbReference>
<sequence length="455" mass="52688">MEVIPESTKMEVDYSTTVDESLPKLEKEAKEGSFFEGLEKLLNLEKQVRTGADAISTGRVLEAIVRVCFESKQWDALCEQLVSLTKRRSQLKAAVSKMVQESIRLLEGVTDKELKIKIIETLRTITAGKIYVEVERARLTHQLSLMLEEEGKIGEAANTMQELQIETYGSMDKQEKVELIMEQMRLCLQRKDYIRAQIISKKISTRVFQTDELLYQKLKLRYYKLMIELDEADGKYLSVCKHYRSLLETPIIEEDEEERKNMMRHSVIYLLLSPFDNEQSDLAHRILSEKRTETIPLYRELLQTFVRNELIHWGDLCTKYEGELKGGPQSSHVFNPASDEGNKRWTELKNRAVEHNIRVMAKYYTRITLARMAELLDLSVEESEQFLSNLVVAKTVFAKVDRLEGIVSFTSNLNPPEALNAWAGNLTTLMKLVGRTTHLINKEEMVYRHLLQVKE</sequence>
<gene>
    <name evidence="4" type="ORF">QYM36_006997</name>
</gene>
<keyword evidence="2" id="KW-0647">Proteasome</keyword>
<accession>A0AA88LCU0</accession>
<dbReference type="EMBL" id="JAVRJZ010000011">
    <property type="protein sequence ID" value="KAK2716700.1"/>
    <property type="molecule type" value="Genomic_DNA"/>
</dbReference>